<evidence type="ECO:0000313" key="4">
    <source>
        <dbReference type="Proteomes" id="UP001057580"/>
    </source>
</evidence>
<feature type="domain" description="UspA" evidence="2">
    <location>
        <begin position="1"/>
        <end position="143"/>
    </location>
</feature>
<dbReference type="InterPro" id="IPR006016">
    <property type="entry name" value="UspA"/>
</dbReference>
<dbReference type="CDD" id="cd00293">
    <property type="entry name" value="USP-like"/>
    <property type="match status" value="1"/>
</dbReference>
<name>A0A9E7R797_9EURY</name>
<dbReference type="InterPro" id="IPR006015">
    <property type="entry name" value="Universal_stress_UspA"/>
</dbReference>
<evidence type="ECO:0000256" key="1">
    <source>
        <dbReference type="ARBA" id="ARBA00008791"/>
    </source>
</evidence>
<dbReference type="KEGG" id="ssai:N0B31_06710"/>
<dbReference type="PANTHER" id="PTHR46268:SF24">
    <property type="entry name" value="UNIVERSAL STRESS PROTEIN"/>
    <property type="match status" value="1"/>
</dbReference>
<keyword evidence="4" id="KW-1185">Reference proteome</keyword>
<dbReference type="RefSeq" id="WP_260595093.1">
    <property type="nucleotide sequence ID" value="NZ_CP104003.1"/>
</dbReference>
<gene>
    <name evidence="3" type="ORF">N0B31_06710</name>
</gene>
<dbReference type="SUPFAM" id="SSF52402">
    <property type="entry name" value="Adenine nucleotide alpha hydrolases-like"/>
    <property type="match status" value="1"/>
</dbReference>
<protein>
    <submittedName>
        <fullName evidence="3">Universal stress protein</fullName>
    </submittedName>
</protein>
<sequence length="143" mass="15638">MSTHVLVPMDYSEGSRHALERALTDLPDAEVTVLHVVDFRSSDLGPGGFGTANAWEDWYEAAEAHAEKLLDEAHDIAAEHDRDVATATVVGEDTRSILDYIDEHDVDHVYIGSHGRSGIERVLLGSVAETIVRRAPVPVTVVR</sequence>
<proteinExistence type="inferred from homology"/>
<evidence type="ECO:0000313" key="3">
    <source>
        <dbReference type="EMBL" id="UWM55973.1"/>
    </source>
</evidence>
<comment type="similarity">
    <text evidence="1">Belongs to the universal stress protein A family.</text>
</comment>
<dbReference type="Pfam" id="PF00582">
    <property type="entry name" value="Usp"/>
    <property type="match status" value="1"/>
</dbReference>
<dbReference type="PRINTS" id="PR01438">
    <property type="entry name" value="UNVRSLSTRESS"/>
</dbReference>
<dbReference type="GeneID" id="74942098"/>
<dbReference type="AlphaFoldDB" id="A0A9E7R797"/>
<accession>A0A9E7R797</accession>
<dbReference type="Proteomes" id="UP001057580">
    <property type="component" value="Chromosome"/>
</dbReference>
<dbReference type="EMBL" id="CP104003">
    <property type="protein sequence ID" value="UWM55973.1"/>
    <property type="molecule type" value="Genomic_DNA"/>
</dbReference>
<dbReference type="PANTHER" id="PTHR46268">
    <property type="entry name" value="STRESS RESPONSE PROTEIN NHAX"/>
    <property type="match status" value="1"/>
</dbReference>
<evidence type="ECO:0000259" key="2">
    <source>
        <dbReference type="Pfam" id="PF00582"/>
    </source>
</evidence>
<dbReference type="InterPro" id="IPR014729">
    <property type="entry name" value="Rossmann-like_a/b/a_fold"/>
</dbReference>
<reference evidence="3" key="1">
    <citation type="submission" date="2022-09" db="EMBL/GenBank/DDBJ databases">
        <title>Diverse halophilic archaea isolated from saline environments.</title>
        <authorList>
            <person name="Cui H.-L."/>
        </authorList>
    </citation>
    <scope>NUCLEOTIDE SEQUENCE</scope>
    <source>
        <strain evidence="3">ZS-35-S2</strain>
    </source>
</reference>
<organism evidence="3 4">
    <name type="scientific">Salinirubellus salinus</name>
    <dbReference type="NCBI Taxonomy" id="1364945"/>
    <lineage>
        <taxon>Archaea</taxon>
        <taxon>Methanobacteriati</taxon>
        <taxon>Methanobacteriota</taxon>
        <taxon>Stenosarchaea group</taxon>
        <taxon>Halobacteria</taxon>
        <taxon>Halobacteriales</taxon>
        <taxon>Natronomonadaceae</taxon>
        <taxon>Salinirubellus</taxon>
    </lineage>
</organism>
<dbReference type="Gene3D" id="3.40.50.620">
    <property type="entry name" value="HUPs"/>
    <property type="match status" value="1"/>
</dbReference>